<feature type="transmembrane region" description="Helical" evidence="1">
    <location>
        <begin position="6"/>
        <end position="28"/>
    </location>
</feature>
<gene>
    <name evidence="2" type="ORF">TTHERM_00146010</name>
</gene>
<dbReference type="InParanoid" id="I7M7D0"/>
<protein>
    <submittedName>
        <fullName evidence="2">Transmembrane protein, putative</fullName>
    </submittedName>
</protein>
<evidence type="ECO:0000313" key="3">
    <source>
        <dbReference type="Proteomes" id="UP000009168"/>
    </source>
</evidence>
<keyword evidence="1" id="KW-1133">Transmembrane helix</keyword>
<proteinExistence type="predicted"/>
<keyword evidence="3" id="KW-1185">Reference proteome</keyword>
<evidence type="ECO:0000313" key="2">
    <source>
        <dbReference type="EMBL" id="EAR90995.2"/>
    </source>
</evidence>
<dbReference type="KEGG" id="tet:TTHERM_00146010"/>
<keyword evidence="1 2" id="KW-0812">Transmembrane</keyword>
<sequence>MKDRLFSFRIVSRIILLTIIIGTIMVIYNKQQENFLANETSFFKKNQLESNVLSYTELNKKCMQACSDADGINCGKVSKNCCKKRGCLNKIFGEYCTDYIAIIGCTTPS</sequence>
<organism evidence="2 3">
    <name type="scientific">Tetrahymena thermophila (strain SB210)</name>
    <dbReference type="NCBI Taxonomy" id="312017"/>
    <lineage>
        <taxon>Eukaryota</taxon>
        <taxon>Sar</taxon>
        <taxon>Alveolata</taxon>
        <taxon>Ciliophora</taxon>
        <taxon>Intramacronucleata</taxon>
        <taxon>Oligohymenophorea</taxon>
        <taxon>Hymenostomatida</taxon>
        <taxon>Tetrahymenina</taxon>
        <taxon>Tetrahymenidae</taxon>
        <taxon>Tetrahymena</taxon>
    </lineage>
</organism>
<dbReference type="Proteomes" id="UP000009168">
    <property type="component" value="Unassembled WGS sequence"/>
</dbReference>
<reference evidence="3" key="1">
    <citation type="journal article" date="2006" name="PLoS Biol.">
        <title>Macronuclear genome sequence of the ciliate Tetrahymena thermophila, a model eukaryote.</title>
        <authorList>
            <person name="Eisen J.A."/>
            <person name="Coyne R.S."/>
            <person name="Wu M."/>
            <person name="Wu D."/>
            <person name="Thiagarajan M."/>
            <person name="Wortman J.R."/>
            <person name="Badger J.H."/>
            <person name="Ren Q."/>
            <person name="Amedeo P."/>
            <person name="Jones K.M."/>
            <person name="Tallon L.J."/>
            <person name="Delcher A.L."/>
            <person name="Salzberg S.L."/>
            <person name="Silva J.C."/>
            <person name="Haas B.J."/>
            <person name="Majoros W.H."/>
            <person name="Farzad M."/>
            <person name="Carlton J.M."/>
            <person name="Smith R.K. Jr."/>
            <person name="Garg J."/>
            <person name="Pearlman R.E."/>
            <person name="Karrer K.M."/>
            <person name="Sun L."/>
            <person name="Manning G."/>
            <person name="Elde N.C."/>
            <person name="Turkewitz A.P."/>
            <person name="Asai D.J."/>
            <person name="Wilkes D.E."/>
            <person name="Wang Y."/>
            <person name="Cai H."/>
            <person name="Collins K."/>
            <person name="Stewart B.A."/>
            <person name="Lee S.R."/>
            <person name="Wilamowska K."/>
            <person name="Weinberg Z."/>
            <person name="Ruzzo W.L."/>
            <person name="Wloga D."/>
            <person name="Gaertig J."/>
            <person name="Frankel J."/>
            <person name="Tsao C.-C."/>
            <person name="Gorovsky M.A."/>
            <person name="Keeling P.J."/>
            <person name="Waller R.F."/>
            <person name="Patron N.J."/>
            <person name="Cherry J.M."/>
            <person name="Stover N.A."/>
            <person name="Krieger C.J."/>
            <person name="del Toro C."/>
            <person name="Ryder H.F."/>
            <person name="Williamson S.C."/>
            <person name="Barbeau R.A."/>
            <person name="Hamilton E.P."/>
            <person name="Orias E."/>
        </authorList>
    </citation>
    <scope>NUCLEOTIDE SEQUENCE [LARGE SCALE GENOMIC DNA]</scope>
    <source>
        <strain evidence="3">SB210</strain>
    </source>
</reference>
<dbReference type="EMBL" id="GG662793">
    <property type="protein sequence ID" value="EAR90995.2"/>
    <property type="molecule type" value="Genomic_DNA"/>
</dbReference>
<dbReference type="AlphaFoldDB" id="I7M7D0"/>
<dbReference type="GeneID" id="7839552"/>
<accession>I7M7D0</accession>
<dbReference type="RefSeq" id="XP_001011240.2">
    <property type="nucleotide sequence ID" value="XM_001011240.3"/>
</dbReference>
<name>I7M7D0_TETTS</name>
<evidence type="ECO:0000256" key="1">
    <source>
        <dbReference type="SAM" id="Phobius"/>
    </source>
</evidence>
<keyword evidence="1" id="KW-0472">Membrane</keyword>